<comment type="caution">
    <text evidence="1">The sequence shown here is derived from an EMBL/GenBank/DDBJ whole genome shotgun (WGS) entry which is preliminary data.</text>
</comment>
<reference evidence="2" key="2">
    <citation type="submission" date="2016-02" db="EMBL/GenBank/DDBJ databases">
        <title>Genome sequencing of Aspergillus luchuensis NBRC 4314.</title>
        <authorList>
            <person name="Yamada O."/>
        </authorList>
    </citation>
    <scope>NUCLEOTIDE SEQUENCE [LARGE SCALE GENOMIC DNA]</scope>
    <source>
        <strain evidence="2">RIB 2604</strain>
    </source>
</reference>
<name>A0A146FCK0_ASPKA</name>
<accession>A0A146FCK0</accession>
<evidence type="ECO:0000313" key="1">
    <source>
        <dbReference type="EMBL" id="GAT23392.1"/>
    </source>
</evidence>
<sequence length="72" mass="8174">MVSPEDIVLENTELAIADMKRQLDHIEDQEGRLLDLWSCRFNSGLFGVEWARSREILEKSGLDVTVVTPADD</sequence>
<dbReference type="Gene3D" id="3.40.220.10">
    <property type="entry name" value="Leucine Aminopeptidase, subunit E, domain 1"/>
    <property type="match status" value="1"/>
</dbReference>
<gene>
    <name evidence="1" type="ORF">RIB2604_01705310</name>
</gene>
<organism evidence="1 2">
    <name type="scientific">Aspergillus kawachii</name>
    <name type="common">White koji mold</name>
    <name type="synonym">Aspergillus awamori var. kawachi</name>
    <dbReference type="NCBI Taxonomy" id="1069201"/>
    <lineage>
        <taxon>Eukaryota</taxon>
        <taxon>Fungi</taxon>
        <taxon>Dikarya</taxon>
        <taxon>Ascomycota</taxon>
        <taxon>Pezizomycotina</taxon>
        <taxon>Eurotiomycetes</taxon>
        <taxon>Eurotiomycetidae</taxon>
        <taxon>Eurotiales</taxon>
        <taxon>Aspergillaceae</taxon>
        <taxon>Aspergillus</taxon>
        <taxon>Aspergillus subgen. Circumdati</taxon>
    </lineage>
</organism>
<dbReference type="EMBL" id="BCWF01000017">
    <property type="protein sequence ID" value="GAT23392.1"/>
    <property type="molecule type" value="Genomic_DNA"/>
</dbReference>
<evidence type="ECO:0000313" key="2">
    <source>
        <dbReference type="Proteomes" id="UP000075230"/>
    </source>
</evidence>
<dbReference type="AlphaFoldDB" id="A0A146FCK0"/>
<dbReference type="SUPFAM" id="SSF52949">
    <property type="entry name" value="Macro domain-like"/>
    <property type="match status" value="1"/>
</dbReference>
<proteinExistence type="predicted"/>
<dbReference type="VEuPathDB" id="FungiDB:ASPFODRAFT_79046"/>
<dbReference type="Proteomes" id="UP000075230">
    <property type="component" value="Unassembled WGS sequence"/>
</dbReference>
<reference evidence="1 2" key="1">
    <citation type="journal article" date="2016" name="DNA Res.">
        <title>Genome sequence of Aspergillus luchuensis NBRC 4314.</title>
        <authorList>
            <person name="Yamada O."/>
            <person name="Machida M."/>
            <person name="Hosoyama A."/>
            <person name="Goto M."/>
            <person name="Takahashi T."/>
            <person name="Futagami T."/>
            <person name="Yamagata Y."/>
            <person name="Takeuchi M."/>
            <person name="Kobayashi T."/>
            <person name="Koike H."/>
            <person name="Abe K."/>
            <person name="Asai K."/>
            <person name="Arita M."/>
            <person name="Fujita N."/>
            <person name="Fukuda K."/>
            <person name="Higa K."/>
            <person name="Horikawa H."/>
            <person name="Ishikawa T."/>
            <person name="Jinno K."/>
            <person name="Kato Y."/>
            <person name="Kirimura K."/>
            <person name="Mizutani O."/>
            <person name="Nakasone K."/>
            <person name="Sano M."/>
            <person name="Shiraishi Y."/>
            <person name="Tsukahara M."/>
            <person name="Gomi K."/>
        </authorList>
    </citation>
    <scope>NUCLEOTIDE SEQUENCE [LARGE SCALE GENOMIC DNA]</scope>
    <source>
        <strain evidence="1 2">RIB 2604</strain>
    </source>
</reference>
<protein>
    <submittedName>
        <fullName evidence="1">Phosphatase</fullName>
    </submittedName>
</protein>
<dbReference type="InterPro" id="IPR043472">
    <property type="entry name" value="Macro_dom-like"/>
</dbReference>